<keyword evidence="4" id="KW-1185">Reference proteome</keyword>
<evidence type="ECO:0000256" key="1">
    <source>
        <dbReference type="SAM" id="MobiDB-lite"/>
    </source>
</evidence>
<gene>
    <name evidence="3" type="ORF">B5P24_04050</name>
</gene>
<dbReference type="RefSeq" id="WP_094126619.1">
    <property type="nucleotide sequence ID" value="NZ_CP040788.1"/>
</dbReference>
<feature type="transmembrane region" description="Helical" evidence="2">
    <location>
        <begin position="47"/>
        <end position="66"/>
    </location>
</feature>
<accession>A0A225C5M4</accession>
<feature type="transmembrane region" description="Helical" evidence="2">
    <location>
        <begin position="12"/>
        <end position="35"/>
    </location>
</feature>
<name>A0A225C5M4_9MICO</name>
<comment type="caution">
    <text evidence="3">The sequence shown here is derived from an EMBL/GenBank/DDBJ whole genome shotgun (WGS) entry which is preliminary data.</text>
</comment>
<dbReference type="AlphaFoldDB" id="A0A225C5M4"/>
<feature type="region of interest" description="Disordered" evidence="1">
    <location>
        <begin position="75"/>
        <end position="103"/>
    </location>
</feature>
<keyword evidence="2" id="KW-0472">Membrane</keyword>
<keyword evidence="2" id="KW-0812">Transmembrane</keyword>
<evidence type="ECO:0000313" key="3">
    <source>
        <dbReference type="EMBL" id="OQJ62237.1"/>
    </source>
</evidence>
<dbReference type="EMBL" id="MZMQ01000001">
    <property type="protein sequence ID" value="OQJ62237.1"/>
    <property type="molecule type" value="Genomic_DNA"/>
</dbReference>
<protein>
    <submittedName>
        <fullName evidence="3">Uncharacterized protein</fullName>
    </submittedName>
</protein>
<evidence type="ECO:0000256" key="2">
    <source>
        <dbReference type="SAM" id="Phobius"/>
    </source>
</evidence>
<dbReference type="Proteomes" id="UP000215316">
    <property type="component" value="Unassembled WGS sequence"/>
</dbReference>
<proteinExistence type="predicted"/>
<organism evidence="3 4">
    <name type="scientific">Clavibacter tessellarius</name>
    <dbReference type="NCBI Taxonomy" id="31965"/>
    <lineage>
        <taxon>Bacteria</taxon>
        <taxon>Bacillati</taxon>
        <taxon>Actinomycetota</taxon>
        <taxon>Actinomycetes</taxon>
        <taxon>Micrococcales</taxon>
        <taxon>Microbacteriaceae</taxon>
        <taxon>Clavibacter</taxon>
    </lineage>
</organism>
<evidence type="ECO:0000313" key="4">
    <source>
        <dbReference type="Proteomes" id="UP000215316"/>
    </source>
</evidence>
<keyword evidence="2" id="KW-1133">Transmembrane helix</keyword>
<sequence>MLTRLAKETRSPAGAIGGGIFFLAFGLIAAIQTLADPGRVGYRGTPFAVLAAGMLICGVLMLLGGLKARSMRARDARDAAREASADDDPAQHDGGAPGGTPPS</sequence>
<feature type="compositionally biased region" description="Basic and acidic residues" evidence="1">
    <location>
        <begin position="75"/>
        <end position="84"/>
    </location>
</feature>
<reference evidence="3" key="1">
    <citation type="submission" date="2017-08" db="EMBL/GenBank/DDBJ databases">
        <title>Genomes of multiple Clavibacter strains from different subspecies.</title>
        <authorList>
            <person name="Yuan X.-K."/>
            <person name="Li X.-S."/>
            <person name="Nie J."/>
            <person name="De Boer S.H."/>
        </authorList>
    </citation>
    <scope>NUCLEOTIDE SEQUENCE [LARGE SCALE GENOMIC DNA]</scope>
    <source>
        <strain evidence="3">ATCC 33566</strain>
    </source>
</reference>